<feature type="transmembrane region" description="Helical" evidence="5">
    <location>
        <begin position="219"/>
        <end position="241"/>
    </location>
</feature>
<keyword evidence="8" id="KW-1185">Reference proteome</keyword>
<dbReference type="Proteomes" id="UP000443090">
    <property type="component" value="Unassembled WGS sequence"/>
</dbReference>
<evidence type="ECO:0000259" key="6">
    <source>
        <dbReference type="PROSITE" id="PS50850"/>
    </source>
</evidence>
<feature type="transmembrane region" description="Helical" evidence="5">
    <location>
        <begin position="54"/>
        <end position="74"/>
    </location>
</feature>
<evidence type="ECO:0000256" key="2">
    <source>
        <dbReference type="ARBA" id="ARBA00022692"/>
    </source>
</evidence>
<reference evidence="7 8" key="1">
    <citation type="submission" date="2018-05" db="EMBL/GenBank/DDBJ databases">
        <title>Genome sequencing and assembly of the regulated plant pathogen Lachnellula willkommii and related sister species for the development of diagnostic species identification markers.</title>
        <authorList>
            <person name="Giroux E."/>
            <person name="Bilodeau G."/>
        </authorList>
    </citation>
    <scope>NUCLEOTIDE SEQUENCE [LARGE SCALE GENOMIC DNA]</scope>
    <source>
        <strain evidence="7 8">CBS 160.35</strain>
    </source>
</reference>
<evidence type="ECO:0000256" key="4">
    <source>
        <dbReference type="ARBA" id="ARBA00023136"/>
    </source>
</evidence>
<dbReference type="OrthoDB" id="3026777at2759"/>
<dbReference type="Gene3D" id="1.20.1250.20">
    <property type="entry name" value="MFS general substrate transporter like domains"/>
    <property type="match status" value="1"/>
</dbReference>
<evidence type="ECO:0000256" key="3">
    <source>
        <dbReference type="ARBA" id="ARBA00022989"/>
    </source>
</evidence>
<keyword evidence="2 5" id="KW-0812">Transmembrane</keyword>
<sequence length="565" mass="61340">MAAHDFSSTRHTRNTSGIPISARETHFSLGHPKWARPRLPRLSFAIRQTRSPRVVTGIIFTTIFVMAFGGHLMAVPGLRLWEDIICHHYYNDLQGEDHIGFDGHIDEGLCKGDEVQNQLNIFIGVLAFLTPIPSLLTTIPYGLLADRIGRKPVFALAMVGLLLGGCYNMLIMSLWRVLPIQLLWFSPMFMLIGGGSALTSMMFYAIGCDITAEANRTNLFLIGHGAGLLGALIAPTVAGVLMAISPWIAMILGILILAAGSSLVAFIPETLHLRLSVSGTLIEASEAERELSPTRKTDKSSSYFATVKSQFVDGLNNISSSTAIMHSLPVVLLLLTFVSHSFASVGDDISLRYISKRFQWKLQETSFLLSLRASINLALVLVIIPLLSKVLMQRLGMSSKGKDLFLARFSIIVLVIGALMMAASGTIGLTIFGLIVTTLGTGYSAFARSLITTLVDQQHVGRLFAAVSVVETLGSLAAGPSLNALYSVGLKKGGSWIGLPFYCVAIICSIAGVGVWSFGILTRKQRRRQEMGFGEEYGDDYADAQSLFGDLDFLEPDHADGRIRI</sequence>
<feature type="transmembrane region" description="Helical" evidence="5">
    <location>
        <begin position="404"/>
        <end position="423"/>
    </location>
</feature>
<feature type="transmembrane region" description="Helical" evidence="5">
    <location>
        <begin position="121"/>
        <end position="141"/>
    </location>
</feature>
<dbReference type="InterPro" id="IPR036259">
    <property type="entry name" value="MFS_trans_sf"/>
</dbReference>
<dbReference type="GO" id="GO:0016020">
    <property type="term" value="C:membrane"/>
    <property type="evidence" value="ECO:0007669"/>
    <property type="project" value="UniProtKB-SubCell"/>
</dbReference>
<feature type="transmembrane region" description="Helical" evidence="5">
    <location>
        <begin position="463"/>
        <end position="487"/>
    </location>
</feature>
<feature type="transmembrane region" description="Helical" evidence="5">
    <location>
        <begin position="153"/>
        <end position="178"/>
    </location>
</feature>
<dbReference type="GO" id="GO:0022857">
    <property type="term" value="F:transmembrane transporter activity"/>
    <property type="evidence" value="ECO:0007669"/>
    <property type="project" value="InterPro"/>
</dbReference>
<dbReference type="PANTHER" id="PTHR23507">
    <property type="entry name" value="ZGC:174356"/>
    <property type="match status" value="1"/>
</dbReference>
<accession>A0A8H8UKC2</accession>
<keyword evidence="3 5" id="KW-1133">Transmembrane helix</keyword>
<dbReference type="SUPFAM" id="SSF103473">
    <property type="entry name" value="MFS general substrate transporter"/>
    <property type="match status" value="1"/>
</dbReference>
<dbReference type="PROSITE" id="PS50850">
    <property type="entry name" value="MFS"/>
    <property type="match status" value="1"/>
</dbReference>
<dbReference type="InterPro" id="IPR011701">
    <property type="entry name" value="MFS"/>
</dbReference>
<organism evidence="7 8">
    <name type="scientific">Lachnellula occidentalis</name>
    <dbReference type="NCBI Taxonomy" id="215460"/>
    <lineage>
        <taxon>Eukaryota</taxon>
        <taxon>Fungi</taxon>
        <taxon>Dikarya</taxon>
        <taxon>Ascomycota</taxon>
        <taxon>Pezizomycotina</taxon>
        <taxon>Leotiomycetes</taxon>
        <taxon>Helotiales</taxon>
        <taxon>Lachnaceae</taxon>
        <taxon>Lachnellula</taxon>
    </lineage>
</organism>
<gene>
    <name evidence="7" type="primary">ustT_1</name>
    <name evidence="7" type="ORF">LOCC1_G002169</name>
</gene>
<dbReference type="InterPro" id="IPR020846">
    <property type="entry name" value="MFS_dom"/>
</dbReference>
<dbReference type="PANTHER" id="PTHR23507:SF1">
    <property type="entry name" value="FI18259P1-RELATED"/>
    <property type="match status" value="1"/>
</dbReference>
<evidence type="ECO:0000256" key="5">
    <source>
        <dbReference type="SAM" id="Phobius"/>
    </source>
</evidence>
<feature type="transmembrane region" description="Helical" evidence="5">
    <location>
        <begin position="247"/>
        <end position="267"/>
    </location>
</feature>
<dbReference type="EMBL" id="QGMI01000038">
    <property type="protein sequence ID" value="TVY48653.1"/>
    <property type="molecule type" value="Genomic_DNA"/>
</dbReference>
<evidence type="ECO:0000313" key="8">
    <source>
        <dbReference type="Proteomes" id="UP000443090"/>
    </source>
</evidence>
<protein>
    <submittedName>
        <fullName evidence="7">Efflux pump</fullName>
    </submittedName>
</protein>
<evidence type="ECO:0000313" key="7">
    <source>
        <dbReference type="EMBL" id="TVY48653.1"/>
    </source>
</evidence>
<feature type="transmembrane region" description="Helical" evidence="5">
    <location>
        <begin position="499"/>
        <end position="521"/>
    </location>
</feature>
<feature type="domain" description="Major facilitator superfamily (MFS) profile" evidence="6">
    <location>
        <begin position="62"/>
        <end position="523"/>
    </location>
</feature>
<feature type="transmembrane region" description="Helical" evidence="5">
    <location>
        <begin position="184"/>
        <end position="207"/>
    </location>
</feature>
<proteinExistence type="predicted"/>
<keyword evidence="4 5" id="KW-0472">Membrane</keyword>
<dbReference type="Pfam" id="PF07690">
    <property type="entry name" value="MFS_1"/>
    <property type="match status" value="1"/>
</dbReference>
<name>A0A8H8UKC2_9HELO</name>
<feature type="transmembrane region" description="Helical" evidence="5">
    <location>
        <begin position="366"/>
        <end position="392"/>
    </location>
</feature>
<comment type="caution">
    <text evidence="7">The sequence shown here is derived from an EMBL/GenBank/DDBJ whole genome shotgun (WGS) entry which is preliminary data.</text>
</comment>
<feature type="transmembrane region" description="Helical" evidence="5">
    <location>
        <begin position="328"/>
        <end position="346"/>
    </location>
</feature>
<comment type="subcellular location">
    <subcellularLocation>
        <location evidence="1">Membrane</location>
        <topology evidence="1">Multi-pass membrane protein</topology>
    </subcellularLocation>
</comment>
<feature type="transmembrane region" description="Helical" evidence="5">
    <location>
        <begin position="429"/>
        <end position="451"/>
    </location>
</feature>
<evidence type="ECO:0000256" key="1">
    <source>
        <dbReference type="ARBA" id="ARBA00004141"/>
    </source>
</evidence>
<dbReference type="AlphaFoldDB" id="A0A8H8UKC2"/>